<evidence type="ECO:0000256" key="2">
    <source>
        <dbReference type="ARBA" id="ARBA00022737"/>
    </source>
</evidence>
<dbReference type="InterPro" id="IPR037104">
    <property type="entry name" value="Annexin_sf"/>
</dbReference>
<dbReference type="STRING" id="126957.T1IXL1"/>
<reference evidence="8" key="1">
    <citation type="submission" date="2011-05" db="EMBL/GenBank/DDBJ databases">
        <authorList>
            <person name="Richards S.R."/>
            <person name="Qu J."/>
            <person name="Jiang H."/>
            <person name="Jhangiani S.N."/>
            <person name="Agravi P."/>
            <person name="Goodspeed R."/>
            <person name="Gross S."/>
            <person name="Mandapat C."/>
            <person name="Jackson L."/>
            <person name="Mathew T."/>
            <person name="Pu L."/>
            <person name="Thornton R."/>
            <person name="Saada N."/>
            <person name="Wilczek-Boney K.B."/>
            <person name="Lee S."/>
            <person name="Kovar C."/>
            <person name="Wu Y."/>
            <person name="Scherer S.E."/>
            <person name="Worley K.C."/>
            <person name="Muzny D.M."/>
            <person name="Gibbs R."/>
        </authorList>
    </citation>
    <scope>NUCLEOTIDE SEQUENCE</scope>
    <source>
        <strain evidence="8">Brora</strain>
    </source>
</reference>
<dbReference type="PRINTS" id="PR00196">
    <property type="entry name" value="ANNEXIN"/>
</dbReference>
<dbReference type="GO" id="GO:0032509">
    <property type="term" value="P:endosome transport via multivesicular body sorting pathway"/>
    <property type="evidence" value="ECO:0007669"/>
    <property type="project" value="TreeGrafter"/>
</dbReference>
<dbReference type="FunFam" id="1.10.220.10:FF:000003">
    <property type="entry name" value="Annexin"/>
    <property type="match status" value="1"/>
</dbReference>
<dbReference type="EnsemblMetazoa" id="SMAR005949-RA">
    <property type="protein sequence ID" value="SMAR005949-PA"/>
    <property type="gene ID" value="SMAR005949"/>
</dbReference>
<dbReference type="FunFam" id="1.10.220.10:FF:000002">
    <property type="entry name" value="Annexin"/>
    <property type="match status" value="2"/>
</dbReference>
<accession>T1IXL1</accession>
<dbReference type="OMA" id="LMGKFER"/>
<dbReference type="GO" id="GO:0005634">
    <property type="term" value="C:nucleus"/>
    <property type="evidence" value="ECO:0007669"/>
    <property type="project" value="TreeGrafter"/>
</dbReference>
<dbReference type="EMBL" id="AFFK01020101">
    <property type="status" value="NOT_ANNOTATED_CDS"/>
    <property type="molecule type" value="Genomic_DNA"/>
</dbReference>
<dbReference type="PROSITE" id="PS00223">
    <property type="entry name" value="ANNEXIN_1"/>
    <property type="match status" value="3"/>
</dbReference>
<protein>
    <recommendedName>
        <fullName evidence="6">Annexin</fullName>
    </recommendedName>
</protein>
<proteinExistence type="inferred from homology"/>
<keyword evidence="3 6" id="KW-0106">Calcium</keyword>
<evidence type="ECO:0000313" key="8">
    <source>
        <dbReference type="Proteomes" id="UP000014500"/>
    </source>
</evidence>
<evidence type="ECO:0000256" key="4">
    <source>
        <dbReference type="ARBA" id="ARBA00023216"/>
    </source>
</evidence>
<keyword evidence="2 6" id="KW-0677">Repeat</keyword>
<evidence type="ECO:0000256" key="6">
    <source>
        <dbReference type="RuleBase" id="RU003540"/>
    </source>
</evidence>
<dbReference type="SMART" id="SM00335">
    <property type="entry name" value="ANX"/>
    <property type="match status" value="8"/>
</dbReference>
<dbReference type="HOGENOM" id="CLU_017145_0_0_1"/>
<dbReference type="eggNOG" id="KOG0819">
    <property type="taxonomic scope" value="Eukaryota"/>
</dbReference>
<dbReference type="PhylomeDB" id="T1IXL1"/>
<keyword evidence="4 6" id="KW-0041">Annexin</keyword>
<dbReference type="GO" id="GO:0005886">
    <property type="term" value="C:plasma membrane"/>
    <property type="evidence" value="ECO:0007669"/>
    <property type="project" value="TreeGrafter"/>
</dbReference>
<dbReference type="Gene3D" id="1.10.220.10">
    <property type="entry name" value="Annexin"/>
    <property type="match status" value="8"/>
</dbReference>
<dbReference type="AlphaFoldDB" id="T1IXL1"/>
<evidence type="ECO:0000313" key="7">
    <source>
        <dbReference type="EnsemblMetazoa" id="SMAR005949-PA"/>
    </source>
</evidence>
<name>T1IXL1_STRMM</name>
<evidence type="ECO:0000256" key="3">
    <source>
        <dbReference type="ARBA" id="ARBA00022837"/>
    </source>
</evidence>
<keyword evidence="8" id="KW-1185">Reference proteome</keyword>
<dbReference type="GO" id="GO:0005544">
    <property type="term" value="F:calcium-dependent phospholipid binding"/>
    <property type="evidence" value="ECO:0007669"/>
    <property type="project" value="UniProtKB-KW"/>
</dbReference>
<sequence>MANEDATVTDYEDFDAEHDSEVLRKAMKGFGTDEQAIIDVLAYRSNDQRLEIVKTYKTMFGKDLVDNLKSELTGKFEDVIVAVMTPHYEFLAKEVHKAMKGLGTDEVTLVEVIVPLYFSDPISLLKQSYEKLYKKSLEDAITSECSGHFRRLLVSVLQGLRDPTEQVDEDLVHSDVQELHEAGEGQWGTDESVFNKILLNRNYAHLRRVFDVYEQEFSRSMETVIEKEMSGDLQMAFLAVVKSIQNPPAYFAERLYKSMKGMGTDDKTLIRIVVTRSEIDMKSIKEEFVSKYGRTLQHFIAGDCKMATVVPFDEFDPEQDAETLRAAMKGFGTDEKAIIDILARRTNYQRQEISLTYKSSFGKDLINDLKSELTGNFEDAVLAVMTPKIEFLAKEIKDAVSGLGTDEETLIEILVPSANYETQELQNEYEEKYGKSLEDAVIGETSGHFRRLLISLLCSNRDESCVAAMDEVADDARLLVDAGENSWGTDESAFNKILVTRNFNHLNAVFNEYEKLTDRTIEESIESETSGDLQMGYLSIVKCVRNTASFFAERLYRSMKGMGTDDKTLIRIVVIRCEEDMIEIKREFEAAYGKTLDDFISDDVSGDYKRFLLTLIQE</sequence>
<comment type="similarity">
    <text evidence="1 6">Belongs to the annexin family.</text>
</comment>
<keyword evidence="5 6" id="KW-0111">Calcium/phospholipid-binding</keyword>
<comment type="domain">
    <text evidence="6">A pair of annexin repeats may form one binding site for calcium and phospholipid.</text>
</comment>
<dbReference type="FunFam" id="1.10.220.10:FF:000001">
    <property type="entry name" value="Annexin"/>
    <property type="match status" value="2"/>
</dbReference>
<dbReference type="PANTHER" id="PTHR10502">
    <property type="entry name" value="ANNEXIN"/>
    <property type="match status" value="1"/>
</dbReference>
<dbReference type="PROSITE" id="PS51897">
    <property type="entry name" value="ANNEXIN_2"/>
    <property type="match status" value="8"/>
</dbReference>
<dbReference type="InterPro" id="IPR018252">
    <property type="entry name" value="Annexin_repeat_CS"/>
</dbReference>
<dbReference type="GO" id="GO:0012506">
    <property type="term" value="C:vesicle membrane"/>
    <property type="evidence" value="ECO:0007669"/>
    <property type="project" value="TreeGrafter"/>
</dbReference>
<evidence type="ECO:0000256" key="5">
    <source>
        <dbReference type="ARBA" id="ARBA00023302"/>
    </source>
</evidence>
<dbReference type="InterPro" id="IPR001464">
    <property type="entry name" value="Annexin"/>
</dbReference>
<dbReference type="InterPro" id="IPR018502">
    <property type="entry name" value="Annexin_repeat"/>
</dbReference>
<dbReference type="PANTHER" id="PTHR10502:SF233">
    <property type="entry name" value="ANNEXIN B9"/>
    <property type="match status" value="1"/>
</dbReference>
<organism evidence="7 8">
    <name type="scientific">Strigamia maritima</name>
    <name type="common">European centipede</name>
    <name type="synonym">Geophilus maritimus</name>
    <dbReference type="NCBI Taxonomy" id="126957"/>
    <lineage>
        <taxon>Eukaryota</taxon>
        <taxon>Metazoa</taxon>
        <taxon>Ecdysozoa</taxon>
        <taxon>Arthropoda</taxon>
        <taxon>Myriapoda</taxon>
        <taxon>Chilopoda</taxon>
        <taxon>Pleurostigmophora</taxon>
        <taxon>Geophilomorpha</taxon>
        <taxon>Linotaeniidae</taxon>
        <taxon>Strigamia</taxon>
    </lineage>
</organism>
<reference evidence="7" key="2">
    <citation type="submission" date="2015-02" db="UniProtKB">
        <authorList>
            <consortium name="EnsemblMetazoa"/>
        </authorList>
    </citation>
    <scope>IDENTIFICATION</scope>
</reference>
<dbReference type="FunFam" id="1.10.220.10:FF:000004">
    <property type="entry name" value="Annexin"/>
    <property type="match status" value="2"/>
</dbReference>
<dbReference type="Pfam" id="PF00191">
    <property type="entry name" value="Annexin"/>
    <property type="match status" value="8"/>
</dbReference>
<dbReference type="GO" id="GO:0001786">
    <property type="term" value="F:phosphatidylserine binding"/>
    <property type="evidence" value="ECO:0007669"/>
    <property type="project" value="TreeGrafter"/>
</dbReference>
<dbReference type="GO" id="GO:0005509">
    <property type="term" value="F:calcium ion binding"/>
    <property type="evidence" value="ECO:0007669"/>
    <property type="project" value="InterPro"/>
</dbReference>
<dbReference type="Proteomes" id="UP000014500">
    <property type="component" value="Unassembled WGS sequence"/>
</dbReference>
<evidence type="ECO:0000256" key="1">
    <source>
        <dbReference type="ARBA" id="ARBA00007831"/>
    </source>
</evidence>
<dbReference type="GO" id="GO:0005737">
    <property type="term" value="C:cytoplasm"/>
    <property type="evidence" value="ECO:0007669"/>
    <property type="project" value="TreeGrafter"/>
</dbReference>
<dbReference type="SUPFAM" id="SSF47874">
    <property type="entry name" value="Annexin"/>
    <property type="match status" value="2"/>
</dbReference>